<organism evidence="3 4">
    <name type="scientific">Stieleria neptunia</name>
    <dbReference type="NCBI Taxonomy" id="2527979"/>
    <lineage>
        <taxon>Bacteria</taxon>
        <taxon>Pseudomonadati</taxon>
        <taxon>Planctomycetota</taxon>
        <taxon>Planctomycetia</taxon>
        <taxon>Pirellulales</taxon>
        <taxon>Pirellulaceae</taxon>
        <taxon>Stieleria</taxon>
    </lineage>
</organism>
<feature type="chain" id="PRO_5022133166" description="Secreted protein" evidence="2">
    <location>
        <begin position="36"/>
        <end position="291"/>
    </location>
</feature>
<dbReference type="Proteomes" id="UP000319004">
    <property type="component" value="Chromosome"/>
</dbReference>
<dbReference type="RefSeq" id="WP_231743876.1">
    <property type="nucleotide sequence ID" value="NZ_CP037423.1"/>
</dbReference>
<evidence type="ECO:0000256" key="1">
    <source>
        <dbReference type="SAM" id="MobiDB-lite"/>
    </source>
</evidence>
<dbReference type="EMBL" id="CP037423">
    <property type="protein sequence ID" value="QDV46555.1"/>
    <property type="molecule type" value="Genomic_DNA"/>
</dbReference>
<protein>
    <recommendedName>
        <fullName evidence="5">Secreted protein</fullName>
    </recommendedName>
</protein>
<feature type="compositionally biased region" description="Low complexity" evidence="1">
    <location>
        <begin position="279"/>
        <end position="291"/>
    </location>
</feature>
<dbReference type="AlphaFoldDB" id="A0A518I0C1"/>
<accession>A0A518I0C1</accession>
<gene>
    <name evidence="3" type="ORF">Enr13x_64640</name>
</gene>
<evidence type="ECO:0000256" key="2">
    <source>
        <dbReference type="SAM" id="SignalP"/>
    </source>
</evidence>
<evidence type="ECO:0000313" key="4">
    <source>
        <dbReference type="Proteomes" id="UP000319004"/>
    </source>
</evidence>
<keyword evidence="4" id="KW-1185">Reference proteome</keyword>
<proteinExistence type="predicted"/>
<dbReference type="KEGG" id="snep:Enr13x_64640"/>
<feature type="region of interest" description="Disordered" evidence="1">
    <location>
        <begin position="266"/>
        <end position="291"/>
    </location>
</feature>
<evidence type="ECO:0008006" key="5">
    <source>
        <dbReference type="Google" id="ProtNLM"/>
    </source>
</evidence>
<name>A0A518I0C1_9BACT</name>
<keyword evidence="2" id="KW-0732">Signal</keyword>
<evidence type="ECO:0000313" key="3">
    <source>
        <dbReference type="EMBL" id="QDV46555.1"/>
    </source>
</evidence>
<sequence precursor="true">MSYRTPSIPARLVSRRVFAGLLSFGVALSAGLASADAPAADETVQAELFTAIDEGKIDVKFIPLNTTKANVIVNNLTDKPMTLRLPAAFAGVPINRQGMMGGMGGMGGGMGGMGGGGMGGGGGGQAMGGGMGGGGMGGMGGGMGGMGGGGMGGFMRIPPQRQQKLAVTTVCLEHGRPDPTPKMAYKIVPLDFVTQDDRVHVLCEALGNRQVAQNTAQAAAWNLMDKLPWETLAAKNRVESKYTGNVRWFSPIEIQSAIAVVREATRIAESRSETESESSESLSSESLSSDS</sequence>
<feature type="signal peptide" evidence="2">
    <location>
        <begin position="1"/>
        <end position="35"/>
    </location>
</feature>
<reference evidence="3 4" key="1">
    <citation type="submission" date="2019-03" db="EMBL/GenBank/DDBJ databases">
        <title>Deep-cultivation of Planctomycetes and their phenomic and genomic characterization uncovers novel biology.</title>
        <authorList>
            <person name="Wiegand S."/>
            <person name="Jogler M."/>
            <person name="Boedeker C."/>
            <person name="Pinto D."/>
            <person name="Vollmers J."/>
            <person name="Rivas-Marin E."/>
            <person name="Kohn T."/>
            <person name="Peeters S.H."/>
            <person name="Heuer A."/>
            <person name="Rast P."/>
            <person name="Oberbeckmann S."/>
            <person name="Bunk B."/>
            <person name="Jeske O."/>
            <person name="Meyerdierks A."/>
            <person name="Storesund J.E."/>
            <person name="Kallscheuer N."/>
            <person name="Luecker S."/>
            <person name="Lage O.M."/>
            <person name="Pohl T."/>
            <person name="Merkel B.J."/>
            <person name="Hornburger P."/>
            <person name="Mueller R.-W."/>
            <person name="Bruemmer F."/>
            <person name="Labrenz M."/>
            <person name="Spormann A.M."/>
            <person name="Op den Camp H."/>
            <person name="Overmann J."/>
            <person name="Amann R."/>
            <person name="Jetten M.S.M."/>
            <person name="Mascher T."/>
            <person name="Medema M.H."/>
            <person name="Devos D.P."/>
            <person name="Kaster A.-K."/>
            <person name="Ovreas L."/>
            <person name="Rohde M."/>
            <person name="Galperin M.Y."/>
            <person name="Jogler C."/>
        </authorList>
    </citation>
    <scope>NUCLEOTIDE SEQUENCE [LARGE SCALE GENOMIC DNA]</scope>
    <source>
        <strain evidence="3 4">Enr13</strain>
    </source>
</reference>